<dbReference type="HAMAP" id="MF_01080">
    <property type="entry name" value="TruB_bact"/>
    <property type="match status" value="1"/>
</dbReference>
<accession>W4LSL0</accession>
<feature type="domain" description="tRNA pseudouridylate synthase B C-terminal" evidence="7">
    <location>
        <begin position="174"/>
        <end position="214"/>
    </location>
</feature>
<protein>
    <recommendedName>
        <fullName evidence="5">tRNA pseudouridine synthase B</fullName>
        <ecNumber evidence="5">5.4.99.25</ecNumber>
    </recommendedName>
    <alternativeName>
        <fullName evidence="5">tRNA pseudouridine(55) synthase</fullName>
        <shortName evidence="5">Psi55 synthase</shortName>
    </alternativeName>
    <alternativeName>
        <fullName evidence="5">tRNA pseudouridylate synthase</fullName>
    </alternativeName>
    <alternativeName>
        <fullName evidence="5">tRNA-uridine isomerase</fullName>
    </alternativeName>
</protein>
<comment type="function">
    <text evidence="5">Responsible for synthesis of pseudouridine from uracil-55 in the psi GC loop of transfer RNAs.</text>
</comment>
<feature type="domain" description="Pseudouridine synthase II N-terminal" evidence="6">
    <location>
        <begin position="25"/>
        <end position="173"/>
    </location>
</feature>
<evidence type="ECO:0000256" key="2">
    <source>
        <dbReference type="ARBA" id="ARBA00005642"/>
    </source>
</evidence>
<dbReference type="PANTHER" id="PTHR13767">
    <property type="entry name" value="TRNA-PSEUDOURIDINE SYNTHASE"/>
    <property type="match status" value="1"/>
</dbReference>
<dbReference type="GO" id="GO:1990481">
    <property type="term" value="P:mRNA pseudouridine synthesis"/>
    <property type="evidence" value="ECO:0007669"/>
    <property type="project" value="TreeGrafter"/>
</dbReference>
<evidence type="ECO:0000259" key="7">
    <source>
        <dbReference type="Pfam" id="PF16198"/>
    </source>
</evidence>
<dbReference type="CDD" id="cd02573">
    <property type="entry name" value="PseudoU_synth_EcTruB"/>
    <property type="match status" value="1"/>
</dbReference>
<dbReference type="HOGENOM" id="CLU_032087_0_0_7"/>
<dbReference type="InterPro" id="IPR032819">
    <property type="entry name" value="TruB_C"/>
</dbReference>
<evidence type="ECO:0000259" key="6">
    <source>
        <dbReference type="Pfam" id="PF01509"/>
    </source>
</evidence>
<name>W4LSL0_ENTF1</name>
<dbReference type="Pfam" id="PF01509">
    <property type="entry name" value="TruB_N"/>
    <property type="match status" value="1"/>
</dbReference>
<dbReference type="Pfam" id="PF16198">
    <property type="entry name" value="TruB_C_2"/>
    <property type="match status" value="1"/>
</dbReference>
<evidence type="ECO:0000256" key="3">
    <source>
        <dbReference type="ARBA" id="ARBA00022694"/>
    </source>
</evidence>
<comment type="catalytic activity">
    <reaction evidence="1 5">
        <text>uridine(55) in tRNA = pseudouridine(55) in tRNA</text>
        <dbReference type="Rhea" id="RHEA:42532"/>
        <dbReference type="Rhea" id="RHEA-COMP:10101"/>
        <dbReference type="Rhea" id="RHEA-COMP:10102"/>
        <dbReference type="ChEBI" id="CHEBI:65314"/>
        <dbReference type="ChEBI" id="CHEBI:65315"/>
        <dbReference type="EC" id="5.4.99.25"/>
    </reaction>
</comment>
<dbReference type="SUPFAM" id="SSF55120">
    <property type="entry name" value="Pseudouridine synthase"/>
    <property type="match status" value="1"/>
</dbReference>
<dbReference type="PATRIC" id="fig|1429438.4.peg.2294"/>
<evidence type="ECO:0000313" key="8">
    <source>
        <dbReference type="EMBL" id="ETX00402.1"/>
    </source>
</evidence>
<proteinExistence type="inferred from homology"/>
<keyword evidence="3 5" id="KW-0819">tRNA processing</keyword>
<comment type="similarity">
    <text evidence="2 5">Belongs to the pseudouridine synthase TruB family. Type 1 subfamily.</text>
</comment>
<reference evidence="8 9" key="1">
    <citation type="journal article" date="2014" name="Nature">
        <title>An environmental bacterial taxon with a large and distinct metabolic repertoire.</title>
        <authorList>
            <person name="Wilson M.C."/>
            <person name="Mori T."/>
            <person name="Ruckert C."/>
            <person name="Uria A.R."/>
            <person name="Helf M.J."/>
            <person name="Takada K."/>
            <person name="Gernert C."/>
            <person name="Steffens U.A."/>
            <person name="Heycke N."/>
            <person name="Schmitt S."/>
            <person name="Rinke C."/>
            <person name="Helfrich E.J."/>
            <person name="Brachmann A.O."/>
            <person name="Gurgui C."/>
            <person name="Wakimoto T."/>
            <person name="Kracht M."/>
            <person name="Crusemann M."/>
            <person name="Hentschel U."/>
            <person name="Abe I."/>
            <person name="Matsunaga S."/>
            <person name="Kalinowski J."/>
            <person name="Takeyama H."/>
            <person name="Piel J."/>
        </authorList>
    </citation>
    <scope>NUCLEOTIDE SEQUENCE [LARGE SCALE GENOMIC DNA]</scope>
    <source>
        <strain evidence="9">TSY1</strain>
    </source>
</reference>
<dbReference type="GO" id="GO:0031119">
    <property type="term" value="P:tRNA pseudouridine synthesis"/>
    <property type="evidence" value="ECO:0007669"/>
    <property type="project" value="UniProtKB-UniRule"/>
</dbReference>
<dbReference type="Gene3D" id="3.30.2350.10">
    <property type="entry name" value="Pseudouridine synthase"/>
    <property type="match status" value="1"/>
</dbReference>
<dbReference type="GO" id="GO:0160148">
    <property type="term" value="F:tRNA pseudouridine(55) synthase activity"/>
    <property type="evidence" value="ECO:0007669"/>
    <property type="project" value="UniProtKB-EC"/>
</dbReference>
<evidence type="ECO:0000256" key="1">
    <source>
        <dbReference type="ARBA" id="ARBA00000385"/>
    </source>
</evidence>
<sequence>MMQSCILNIDKPCGMTSHDVVAMTRSHFGLRAVGHTGTLDPAASGVLLLCLGRATKFARFFEALDKTYWTVLELGTCTDTQDATGKVTQSCTVPTVHRTQIERVLKQFRGHIEQVPPMYSAVKHQGQRLYKLARQGHVVQREPRRVHIRRLELLHIQGSRLTLSVTCSKGTYIRTLCEDIGLALGYGAHMAALQRCRIGCFSLAQAGSLASVSPPDADTRTDASMRGLSPLSHALKFLPPLMLTPPQSQAVWTGQGGALQMILSHTPAQHLTAPTYRLCVPQDRTVAVMHRQSPERWKLYRLEPEENLHACDQ</sequence>
<dbReference type="GO" id="GO:0003723">
    <property type="term" value="F:RNA binding"/>
    <property type="evidence" value="ECO:0007669"/>
    <property type="project" value="InterPro"/>
</dbReference>
<keyword evidence="9" id="KW-1185">Reference proteome</keyword>
<dbReference type="InterPro" id="IPR014780">
    <property type="entry name" value="tRNA_psdUridine_synth_TruB"/>
</dbReference>
<gene>
    <name evidence="5" type="primary">truB</name>
    <name evidence="8" type="ORF">ETSY1_11330</name>
</gene>
<dbReference type="Proteomes" id="UP000019141">
    <property type="component" value="Unassembled WGS sequence"/>
</dbReference>
<dbReference type="NCBIfam" id="TIGR00431">
    <property type="entry name" value="TruB"/>
    <property type="match status" value="1"/>
</dbReference>
<organism evidence="8 9">
    <name type="scientific">Entotheonella factor</name>
    <dbReference type="NCBI Taxonomy" id="1429438"/>
    <lineage>
        <taxon>Bacteria</taxon>
        <taxon>Pseudomonadati</taxon>
        <taxon>Nitrospinota/Tectimicrobiota group</taxon>
        <taxon>Candidatus Tectimicrobiota</taxon>
        <taxon>Candidatus Entotheonellia</taxon>
        <taxon>Candidatus Entotheonellales</taxon>
        <taxon>Candidatus Entotheonellaceae</taxon>
        <taxon>Candidatus Entotheonella</taxon>
    </lineage>
</organism>
<dbReference type="EMBL" id="AZHW01000343">
    <property type="protein sequence ID" value="ETX00402.1"/>
    <property type="molecule type" value="Genomic_DNA"/>
</dbReference>
<comment type="caution">
    <text evidence="8">The sequence shown here is derived from an EMBL/GenBank/DDBJ whole genome shotgun (WGS) entry which is preliminary data.</text>
</comment>
<evidence type="ECO:0000256" key="4">
    <source>
        <dbReference type="ARBA" id="ARBA00023235"/>
    </source>
</evidence>
<dbReference type="AlphaFoldDB" id="W4LSL0"/>
<evidence type="ECO:0000313" key="9">
    <source>
        <dbReference type="Proteomes" id="UP000019141"/>
    </source>
</evidence>
<evidence type="ECO:0000256" key="5">
    <source>
        <dbReference type="HAMAP-Rule" id="MF_01080"/>
    </source>
</evidence>
<dbReference type="InterPro" id="IPR002501">
    <property type="entry name" value="PsdUridine_synth_N"/>
</dbReference>
<dbReference type="InterPro" id="IPR020103">
    <property type="entry name" value="PsdUridine_synth_cat_dom_sf"/>
</dbReference>
<dbReference type="PANTHER" id="PTHR13767:SF2">
    <property type="entry name" value="PSEUDOURIDYLATE SYNTHASE TRUB1"/>
    <property type="match status" value="1"/>
</dbReference>
<feature type="active site" description="Nucleophile" evidence="5">
    <location>
        <position position="40"/>
    </location>
</feature>
<keyword evidence="4 5" id="KW-0413">Isomerase</keyword>
<dbReference type="EC" id="5.4.99.25" evidence="5"/>